<evidence type="ECO:0000256" key="6">
    <source>
        <dbReference type="ARBA" id="ARBA00023141"/>
    </source>
</evidence>
<dbReference type="GO" id="GO:0009423">
    <property type="term" value="P:chorismate biosynthetic process"/>
    <property type="evidence" value="ECO:0007669"/>
    <property type="project" value="UniProtKB-UniPathway"/>
</dbReference>
<evidence type="ECO:0000256" key="4">
    <source>
        <dbReference type="ARBA" id="ARBA00022605"/>
    </source>
</evidence>
<evidence type="ECO:0000256" key="7">
    <source>
        <dbReference type="ARBA" id="ARBA00047508"/>
    </source>
</evidence>
<organism evidence="11 12">
    <name type="scientific">Alcanivorax hongdengensis A-11-3</name>
    <dbReference type="NCBI Taxonomy" id="1177179"/>
    <lineage>
        <taxon>Bacteria</taxon>
        <taxon>Pseudomonadati</taxon>
        <taxon>Pseudomonadota</taxon>
        <taxon>Gammaproteobacteria</taxon>
        <taxon>Oceanospirillales</taxon>
        <taxon>Alcanivoracaceae</taxon>
        <taxon>Alcanivorax</taxon>
    </lineage>
</organism>
<dbReference type="STRING" id="1177179.A11A3_05691"/>
<evidence type="ECO:0000256" key="3">
    <source>
        <dbReference type="ARBA" id="ARBA00007985"/>
    </source>
</evidence>
<dbReference type="PANTHER" id="PTHR21225">
    <property type="entry name" value="PHOSPHO-2-DEHYDRO-3-DEOXYHEPTONATE ALDOLASE DAHP SYNTHETASE"/>
    <property type="match status" value="1"/>
</dbReference>
<dbReference type="NCBIfam" id="TIGR00034">
    <property type="entry name" value="aroFGH"/>
    <property type="match status" value="1"/>
</dbReference>
<evidence type="ECO:0000259" key="10">
    <source>
        <dbReference type="Pfam" id="PF00793"/>
    </source>
</evidence>
<evidence type="ECO:0000256" key="5">
    <source>
        <dbReference type="ARBA" id="ARBA00022679"/>
    </source>
</evidence>
<dbReference type="PANTHER" id="PTHR21225:SF12">
    <property type="entry name" value="PHOSPHO-2-DEHYDRO-3-DEOXYHEPTONATE ALDOLASE, TYROSINE-INHIBITED"/>
    <property type="match status" value="1"/>
</dbReference>
<evidence type="ECO:0000313" key="12">
    <source>
        <dbReference type="Proteomes" id="UP000010164"/>
    </source>
</evidence>
<comment type="caution">
    <text evidence="11">The sequence shown here is derived from an EMBL/GenBank/DDBJ whole genome shotgun (WGS) entry which is preliminary data.</text>
</comment>
<dbReference type="SUPFAM" id="SSF51569">
    <property type="entry name" value="Aldolase"/>
    <property type="match status" value="1"/>
</dbReference>
<evidence type="ECO:0000256" key="2">
    <source>
        <dbReference type="ARBA" id="ARBA00004688"/>
    </source>
</evidence>
<dbReference type="EC" id="2.5.1.54" evidence="8"/>
<dbReference type="InterPro" id="IPR013785">
    <property type="entry name" value="Aldolase_TIM"/>
</dbReference>
<dbReference type="FunFam" id="3.20.20.70:FF:000005">
    <property type="entry name" value="Phospho-2-dehydro-3-deoxyheptonate aldolase"/>
    <property type="match status" value="1"/>
</dbReference>
<dbReference type="eggNOG" id="COG0722">
    <property type="taxonomic scope" value="Bacteria"/>
</dbReference>
<dbReference type="Gene3D" id="3.20.20.70">
    <property type="entry name" value="Aldolase class I"/>
    <property type="match status" value="1"/>
</dbReference>
<proteinExistence type="inferred from homology"/>
<dbReference type="Proteomes" id="UP000010164">
    <property type="component" value="Unassembled WGS sequence"/>
</dbReference>
<dbReference type="Pfam" id="PF00793">
    <property type="entry name" value="DAHP_synth_1"/>
    <property type="match status" value="1"/>
</dbReference>
<sequence length="351" mass="38251">MNHPAQTTDLPLDRDNRRRTLPLPSPATLRERLPLTPQLQARIAEHRDTVRAILDGRDSRLLVVTGPCSLHDPKAALEYGHRLAALAEQLGDRLFLVMRSYVEKPRTTVGWKGLLYDPHLDGSHDMATGLTVSRHLMLDLARMGLPLATELLHPQAADYLGDLLSWAAIGARTTESQVHREMVSGLPMPVGFKNGTDGGIAVACDAMGAAAHGHRHLGMDAQGQMALVETAGNADTHLVLRGGKHGPNYHVDSIAQAVNTLEQKGLRPRLMVDCSHANSGKDPQRQPDILAQLLEQRRNGQHAIAAVMLESHLHGGNQALEKPLQYGVSITDACLGWDDTARALQAVYDRL</sequence>
<keyword evidence="5 8" id="KW-0808">Transferase</keyword>
<feature type="domain" description="DAHP synthetase I/KDSA" evidence="10">
    <location>
        <begin position="52"/>
        <end position="343"/>
    </location>
</feature>
<gene>
    <name evidence="11" type="ORF">A11A3_05691</name>
</gene>
<dbReference type="NCBIfam" id="NF009395">
    <property type="entry name" value="PRK12755.1"/>
    <property type="match status" value="1"/>
</dbReference>
<comment type="similarity">
    <text evidence="3 8">Belongs to the class-I DAHP synthase family.</text>
</comment>
<dbReference type="InterPro" id="IPR006218">
    <property type="entry name" value="DAHP1/KDSA"/>
</dbReference>
<dbReference type="PATRIC" id="fig|1177179.3.peg.1142"/>
<keyword evidence="12" id="KW-1185">Reference proteome</keyword>
<comment type="function">
    <text evidence="1 8">Stereospecific condensation of phosphoenolpyruvate (PEP) and D-erythrose-4-phosphate (E4P) giving rise to 3-deoxy-D-arabino-heptulosonate-7-phosphate (DAHP).</text>
</comment>
<evidence type="ECO:0000313" key="11">
    <source>
        <dbReference type="EMBL" id="EKF74921.1"/>
    </source>
</evidence>
<keyword evidence="4 8" id="KW-0028">Amino-acid biosynthesis</keyword>
<protein>
    <recommendedName>
        <fullName evidence="8">Phospho-2-dehydro-3-deoxyheptonate aldolase</fullName>
        <ecNumber evidence="8">2.5.1.54</ecNumber>
    </recommendedName>
</protein>
<dbReference type="PIRSF" id="PIRSF001361">
    <property type="entry name" value="DAHP_synthase"/>
    <property type="match status" value="1"/>
</dbReference>
<feature type="region of interest" description="Disordered" evidence="9">
    <location>
        <begin position="1"/>
        <end position="24"/>
    </location>
</feature>
<dbReference type="AlphaFoldDB" id="L0WD73"/>
<dbReference type="GO" id="GO:0042802">
    <property type="term" value="F:identical protein binding"/>
    <property type="evidence" value="ECO:0007669"/>
    <property type="project" value="UniProtKB-ARBA"/>
</dbReference>
<dbReference type="OrthoDB" id="9807331at2"/>
<dbReference type="InterPro" id="IPR006219">
    <property type="entry name" value="DAHP_synth_1"/>
</dbReference>
<dbReference type="GO" id="GO:0009073">
    <property type="term" value="P:aromatic amino acid family biosynthetic process"/>
    <property type="evidence" value="ECO:0007669"/>
    <property type="project" value="UniProtKB-KW"/>
</dbReference>
<dbReference type="GO" id="GO:0005737">
    <property type="term" value="C:cytoplasm"/>
    <property type="evidence" value="ECO:0007669"/>
    <property type="project" value="TreeGrafter"/>
</dbReference>
<reference evidence="11 12" key="1">
    <citation type="journal article" date="2012" name="J. Bacteriol.">
        <title>Genome Sequence of the Alkane-Degrading Bacterium Alcanivorax hongdengensis Type Strain A-11-3.</title>
        <authorList>
            <person name="Lai Q."/>
            <person name="Shao Z."/>
        </authorList>
    </citation>
    <scope>NUCLEOTIDE SEQUENCE [LARGE SCALE GENOMIC DNA]</scope>
    <source>
        <strain evidence="11 12">A-11-3</strain>
    </source>
</reference>
<accession>L0WD73</accession>
<dbReference type="GO" id="GO:0008652">
    <property type="term" value="P:amino acid biosynthetic process"/>
    <property type="evidence" value="ECO:0007669"/>
    <property type="project" value="UniProtKB-KW"/>
</dbReference>
<comment type="catalytic activity">
    <reaction evidence="7 8">
        <text>D-erythrose 4-phosphate + phosphoenolpyruvate + H2O = 7-phospho-2-dehydro-3-deoxy-D-arabino-heptonate + phosphate</text>
        <dbReference type="Rhea" id="RHEA:14717"/>
        <dbReference type="ChEBI" id="CHEBI:15377"/>
        <dbReference type="ChEBI" id="CHEBI:16897"/>
        <dbReference type="ChEBI" id="CHEBI:43474"/>
        <dbReference type="ChEBI" id="CHEBI:58394"/>
        <dbReference type="ChEBI" id="CHEBI:58702"/>
        <dbReference type="EC" id="2.5.1.54"/>
    </reaction>
</comment>
<evidence type="ECO:0000256" key="8">
    <source>
        <dbReference type="PIRNR" id="PIRNR001361"/>
    </source>
</evidence>
<dbReference type="RefSeq" id="WP_008928322.1">
    <property type="nucleotide sequence ID" value="NZ_AMRJ01000006.1"/>
</dbReference>
<dbReference type="GO" id="GO:0003849">
    <property type="term" value="F:3-deoxy-7-phosphoheptulonate synthase activity"/>
    <property type="evidence" value="ECO:0007669"/>
    <property type="project" value="UniProtKB-EC"/>
</dbReference>
<dbReference type="EMBL" id="AMRJ01000006">
    <property type="protein sequence ID" value="EKF74921.1"/>
    <property type="molecule type" value="Genomic_DNA"/>
</dbReference>
<evidence type="ECO:0000256" key="9">
    <source>
        <dbReference type="SAM" id="MobiDB-lite"/>
    </source>
</evidence>
<evidence type="ECO:0000256" key="1">
    <source>
        <dbReference type="ARBA" id="ARBA00003726"/>
    </source>
</evidence>
<keyword evidence="6 8" id="KW-0057">Aromatic amino acid biosynthesis</keyword>
<comment type="pathway">
    <text evidence="2 8">Metabolic intermediate biosynthesis; chorismate biosynthesis; chorismate from D-erythrose 4-phosphate and phosphoenolpyruvate: step 1/7.</text>
</comment>
<name>L0WD73_9GAMM</name>
<dbReference type="UniPathway" id="UPA00053">
    <property type="reaction ID" value="UER00084"/>
</dbReference>